<dbReference type="EMBL" id="OZ035832">
    <property type="protein sequence ID" value="CAL1571294.1"/>
    <property type="molecule type" value="Genomic_DNA"/>
</dbReference>
<evidence type="ECO:0000313" key="3">
    <source>
        <dbReference type="Proteomes" id="UP001497482"/>
    </source>
</evidence>
<accession>A0AAV2J826</accession>
<name>A0AAV2J826_KNICA</name>
<evidence type="ECO:0000313" key="2">
    <source>
        <dbReference type="EMBL" id="CAL1571294.1"/>
    </source>
</evidence>
<reference evidence="2 3" key="1">
    <citation type="submission" date="2024-04" db="EMBL/GenBank/DDBJ databases">
        <authorList>
            <person name="Waldvogel A.-M."/>
            <person name="Schoenle A."/>
        </authorList>
    </citation>
    <scope>NUCLEOTIDE SEQUENCE [LARGE SCALE GENOMIC DNA]</scope>
</reference>
<dbReference type="Proteomes" id="UP001497482">
    <property type="component" value="Chromosome 10"/>
</dbReference>
<evidence type="ECO:0000256" key="1">
    <source>
        <dbReference type="SAM" id="MobiDB-lite"/>
    </source>
</evidence>
<protein>
    <submittedName>
        <fullName evidence="2">Uncharacterized protein</fullName>
    </submittedName>
</protein>
<feature type="compositionally biased region" description="Basic and acidic residues" evidence="1">
    <location>
        <begin position="56"/>
        <end position="67"/>
    </location>
</feature>
<gene>
    <name evidence="2" type="ORF">KC01_LOCUS3425</name>
</gene>
<organism evidence="2 3">
    <name type="scientific">Knipowitschia caucasica</name>
    <name type="common">Caucasian dwarf goby</name>
    <name type="synonym">Pomatoschistus caucasicus</name>
    <dbReference type="NCBI Taxonomy" id="637954"/>
    <lineage>
        <taxon>Eukaryota</taxon>
        <taxon>Metazoa</taxon>
        <taxon>Chordata</taxon>
        <taxon>Craniata</taxon>
        <taxon>Vertebrata</taxon>
        <taxon>Euteleostomi</taxon>
        <taxon>Actinopterygii</taxon>
        <taxon>Neopterygii</taxon>
        <taxon>Teleostei</taxon>
        <taxon>Neoteleostei</taxon>
        <taxon>Acanthomorphata</taxon>
        <taxon>Gobiaria</taxon>
        <taxon>Gobiiformes</taxon>
        <taxon>Gobioidei</taxon>
        <taxon>Gobiidae</taxon>
        <taxon>Gobiinae</taxon>
        <taxon>Knipowitschia</taxon>
    </lineage>
</organism>
<feature type="compositionally biased region" description="Basic and acidic residues" evidence="1">
    <location>
        <begin position="35"/>
        <end position="47"/>
    </location>
</feature>
<proteinExistence type="predicted"/>
<sequence>MRVPKHQLQRGPTRSNPVQPGPARSNPVRYSPQKPENRARTADERKSSARQGSPISDKREEGEEGRARVRGNARAREGGLFDTDPDVYSSTNAFLRCC</sequence>
<dbReference type="AlphaFoldDB" id="A0AAV2J826"/>
<feature type="region of interest" description="Disordered" evidence="1">
    <location>
        <begin position="1"/>
        <end position="88"/>
    </location>
</feature>
<keyword evidence="3" id="KW-1185">Reference proteome</keyword>